<organism evidence="2 5">
    <name type="scientific">Malaciobacter marinus</name>
    <dbReference type="NCBI Taxonomy" id="505249"/>
    <lineage>
        <taxon>Bacteria</taxon>
        <taxon>Pseudomonadati</taxon>
        <taxon>Campylobacterota</taxon>
        <taxon>Epsilonproteobacteria</taxon>
        <taxon>Campylobacterales</taxon>
        <taxon>Arcobacteraceae</taxon>
        <taxon>Malaciobacter</taxon>
    </lineage>
</organism>
<dbReference type="EMBL" id="CP032101">
    <property type="protein sequence ID" value="AXX87668.1"/>
    <property type="molecule type" value="Genomic_DNA"/>
</dbReference>
<keyword evidence="2" id="KW-0540">Nuclease</keyword>
<dbReference type="GO" id="GO:0004527">
    <property type="term" value="F:exonuclease activity"/>
    <property type="evidence" value="ECO:0007669"/>
    <property type="project" value="UniProtKB-KW"/>
</dbReference>
<accession>A0A347TM40</accession>
<dbReference type="Gene3D" id="3.30.420.10">
    <property type="entry name" value="Ribonuclease H-like superfamily/Ribonuclease H"/>
    <property type="match status" value="1"/>
</dbReference>
<dbReference type="EMBL" id="NXAO01000036">
    <property type="protein sequence ID" value="PHO15135.1"/>
    <property type="molecule type" value="Genomic_DNA"/>
</dbReference>
<dbReference type="InterPro" id="IPR036397">
    <property type="entry name" value="RNaseH_sf"/>
</dbReference>
<keyword evidence="2" id="KW-0269">Exonuclease</keyword>
<gene>
    <name evidence="2" type="ORF">AMRN_1946</name>
    <name evidence="3" type="ORF">CPH92_08475</name>
</gene>
<dbReference type="Pfam" id="PF00929">
    <property type="entry name" value="RNase_T"/>
    <property type="match status" value="1"/>
</dbReference>
<sequence>MIILDFETNSKSVGDVIEVAAVKIDANLNILDKFHRYYLSRYSLNPYSFAVHRLTPEMIMEYRKDKNYSSYFTEDEDFYEFCENSDTLIAHNISFELRHLNKKVYFQNQICTMKENKHIVNARNKNGNIKNPRLNETCHFYGIEFDENKHHTATYDVTKTYEILKCMHEYNKINF</sequence>
<dbReference type="CDD" id="cd06127">
    <property type="entry name" value="DEDDh"/>
    <property type="match status" value="1"/>
</dbReference>
<dbReference type="SMART" id="SM00479">
    <property type="entry name" value="EXOIII"/>
    <property type="match status" value="1"/>
</dbReference>
<dbReference type="RefSeq" id="WP_099311300.1">
    <property type="nucleotide sequence ID" value="NZ_CP032101.1"/>
</dbReference>
<evidence type="ECO:0000313" key="2">
    <source>
        <dbReference type="EMBL" id="AXX87668.1"/>
    </source>
</evidence>
<dbReference type="SUPFAM" id="SSF53098">
    <property type="entry name" value="Ribonuclease H-like"/>
    <property type="match status" value="1"/>
</dbReference>
<dbReference type="Proteomes" id="UP000264693">
    <property type="component" value="Chromosome"/>
</dbReference>
<feature type="domain" description="Exonuclease" evidence="1">
    <location>
        <begin position="1"/>
        <end position="173"/>
    </location>
</feature>
<reference evidence="3" key="2">
    <citation type="submission" date="2017-09" db="EMBL/GenBank/DDBJ databases">
        <authorList>
            <person name="Perez-Cataluna A."/>
            <person name="Figueras M.J."/>
            <person name="Salas-Masso N."/>
        </authorList>
    </citation>
    <scope>NUCLEOTIDE SEQUENCE</scope>
    <source>
        <strain evidence="3">CECT 7727</strain>
    </source>
</reference>
<proteinExistence type="predicted"/>
<dbReference type="InterPro" id="IPR012337">
    <property type="entry name" value="RNaseH-like_sf"/>
</dbReference>
<dbReference type="AlphaFoldDB" id="A0A347TM40"/>
<evidence type="ECO:0000313" key="4">
    <source>
        <dbReference type="Proteomes" id="UP000224740"/>
    </source>
</evidence>
<dbReference type="Proteomes" id="UP000224740">
    <property type="component" value="Unassembled WGS sequence"/>
</dbReference>
<evidence type="ECO:0000313" key="5">
    <source>
        <dbReference type="Proteomes" id="UP000264693"/>
    </source>
</evidence>
<protein>
    <submittedName>
        <fullName evidence="2">DEDDh 3'-5' exonuclease domain family protein</fullName>
    </submittedName>
    <submittedName>
        <fullName evidence="3">DNA polymerase III subunit epsilon</fullName>
    </submittedName>
</protein>
<evidence type="ECO:0000313" key="3">
    <source>
        <dbReference type="EMBL" id="PHO15135.1"/>
    </source>
</evidence>
<reference evidence="4" key="1">
    <citation type="submission" date="2017-09" db="EMBL/GenBank/DDBJ databases">
        <title>Arcobacter canalis sp. nov., a new species isolated from a water canal contaminated with urban sewage.</title>
        <authorList>
            <person name="Perez-Cataluna A."/>
            <person name="Salas-Masso N."/>
            <person name="Figueras M.J."/>
        </authorList>
    </citation>
    <scope>NUCLEOTIDE SEQUENCE [LARGE SCALE GENOMIC DNA]</scope>
    <source>
        <strain evidence="4">CECT 7727</strain>
    </source>
</reference>
<dbReference type="GO" id="GO:0003676">
    <property type="term" value="F:nucleic acid binding"/>
    <property type="evidence" value="ECO:0007669"/>
    <property type="project" value="InterPro"/>
</dbReference>
<reference evidence="2 5" key="3">
    <citation type="submission" date="2018-08" db="EMBL/GenBank/DDBJ databases">
        <title>Complete genome of the Arcobacter marinus type strain JCM 15502.</title>
        <authorList>
            <person name="Miller W.G."/>
            <person name="Yee E."/>
            <person name="Huynh S."/>
            <person name="Parker C.T."/>
        </authorList>
    </citation>
    <scope>NUCLEOTIDE SEQUENCE [LARGE SCALE GENOMIC DNA]</scope>
    <source>
        <strain evidence="2 5">JCM 15502</strain>
    </source>
</reference>
<keyword evidence="4" id="KW-1185">Reference proteome</keyword>
<evidence type="ECO:0000259" key="1">
    <source>
        <dbReference type="SMART" id="SM00479"/>
    </source>
</evidence>
<dbReference type="GO" id="GO:0006259">
    <property type="term" value="P:DNA metabolic process"/>
    <property type="evidence" value="ECO:0007669"/>
    <property type="project" value="UniProtKB-ARBA"/>
</dbReference>
<dbReference type="KEGG" id="amar:AMRN_1946"/>
<name>A0A347TM40_9BACT</name>
<dbReference type="InterPro" id="IPR013520">
    <property type="entry name" value="Ribonucl_H"/>
</dbReference>
<keyword evidence="2" id="KW-0378">Hydrolase</keyword>